<name>I3S9N7_MEDTR</name>
<protein>
    <submittedName>
        <fullName evidence="1">Uncharacterized protein</fullName>
    </submittedName>
</protein>
<proteinExistence type="evidence at transcript level"/>
<dbReference type="AlphaFoldDB" id="I3S9N7"/>
<reference evidence="1" key="1">
    <citation type="submission" date="2012-05" db="EMBL/GenBank/DDBJ databases">
        <authorList>
            <person name="Krishnakumar V."/>
            <person name="Cheung F."/>
            <person name="Xiao Y."/>
            <person name="Chan A."/>
            <person name="Moskal W.A."/>
            <person name="Town C.D."/>
        </authorList>
    </citation>
    <scope>NUCLEOTIDE SEQUENCE</scope>
</reference>
<evidence type="ECO:0000313" key="1">
    <source>
        <dbReference type="EMBL" id="AFK36979.1"/>
    </source>
</evidence>
<sequence length="152" mass="16588">MTDNNSIITRSSSKNTTVTNMTLNITNHSTFRDRSKRQNITNNKSRLFTAVNKLTGIQTLSSNEKLLLLLITEGMTESDLSKRSTATWIVDDVGDDSFEVTVALAEVEGTETGGAFAVVRMGFENGTCSLTLGTDDTTHFSGGEKWRKGSEV</sequence>
<organism evidence="1">
    <name type="scientific">Medicago truncatula</name>
    <name type="common">Barrel medic</name>
    <name type="synonym">Medicago tribuloides</name>
    <dbReference type="NCBI Taxonomy" id="3880"/>
    <lineage>
        <taxon>Eukaryota</taxon>
        <taxon>Viridiplantae</taxon>
        <taxon>Streptophyta</taxon>
        <taxon>Embryophyta</taxon>
        <taxon>Tracheophyta</taxon>
        <taxon>Spermatophyta</taxon>
        <taxon>Magnoliopsida</taxon>
        <taxon>eudicotyledons</taxon>
        <taxon>Gunneridae</taxon>
        <taxon>Pentapetalae</taxon>
        <taxon>rosids</taxon>
        <taxon>fabids</taxon>
        <taxon>Fabales</taxon>
        <taxon>Fabaceae</taxon>
        <taxon>Papilionoideae</taxon>
        <taxon>50 kb inversion clade</taxon>
        <taxon>NPAAA clade</taxon>
        <taxon>Hologalegina</taxon>
        <taxon>IRL clade</taxon>
        <taxon>Trifolieae</taxon>
        <taxon>Medicago</taxon>
    </lineage>
</organism>
<dbReference type="EMBL" id="BT137184">
    <property type="protein sequence ID" value="AFK36979.1"/>
    <property type="molecule type" value="mRNA"/>
</dbReference>
<accession>I3S9N7</accession>